<dbReference type="Gene3D" id="3.30.200.20">
    <property type="entry name" value="Phosphorylase Kinase, domain 1"/>
    <property type="match status" value="1"/>
</dbReference>
<dbReference type="InterPro" id="IPR011009">
    <property type="entry name" value="Kinase-like_dom_sf"/>
</dbReference>
<dbReference type="Gene3D" id="1.10.510.10">
    <property type="entry name" value="Transferase(Phosphotransferase) domain 1"/>
    <property type="match status" value="1"/>
</dbReference>
<dbReference type="SUPFAM" id="SSF56112">
    <property type="entry name" value="Protein kinase-like (PK-like)"/>
    <property type="match status" value="1"/>
</dbReference>
<evidence type="ECO:0000256" key="1">
    <source>
        <dbReference type="ARBA" id="ARBA00038349"/>
    </source>
</evidence>
<dbReference type="InParanoid" id="E9HBY8"/>
<dbReference type="eggNOG" id="KOG1243">
    <property type="taxonomic scope" value="Eukaryota"/>
</dbReference>
<evidence type="ECO:0000313" key="5">
    <source>
        <dbReference type="EMBL" id="EFX70751.1"/>
    </source>
</evidence>
<dbReference type="InterPro" id="IPR011989">
    <property type="entry name" value="ARM-like"/>
</dbReference>
<protein>
    <recommendedName>
        <fullName evidence="4">Protein kinase domain-containing protein</fullName>
    </recommendedName>
</protein>
<dbReference type="SUPFAM" id="SSF48371">
    <property type="entry name" value="ARM repeat"/>
    <property type="match status" value="1"/>
</dbReference>
<evidence type="ECO:0000259" key="4">
    <source>
        <dbReference type="PROSITE" id="PS50011"/>
    </source>
</evidence>
<dbReference type="PhylomeDB" id="E9HBY8"/>
<dbReference type="HOGENOM" id="CLU_015864_1_0_1"/>
<dbReference type="InterPro" id="IPR001245">
    <property type="entry name" value="Ser-Thr/Tyr_kinase_cat_dom"/>
</dbReference>
<dbReference type="InterPro" id="IPR016024">
    <property type="entry name" value="ARM-type_fold"/>
</dbReference>
<evidence type="ECO:0000313" key="6">
    <source>
        <dbReference type="Proteomes" id="UP000000305"/>
    </source>
</evidence>
<dbReference type="AlphaFoldDB" id="E9HBY8"/>
<dbReference type="OMA" id="FHLATEY"/>
<dbReference type="SMART" id="SM00220">
    <property type="entry name" value="S_TKc"/>
    <property type="match status" value="1"/>
</dbReference>
<proteinExistence type="inferred from homology"/>
<dbReference type="PANTHER" id="PTHR12984:SF15">
    <property type="entry name" value="PROTEIN-ASSOCIATING WITH THE CARBOXYL-TERMINAL DOMAIN OF EZRIN"/>
    <property type="match status" value="1"/>
</dbReference>
<dbReference type="Proteomes" id="UP000000305">
    <property type="component" value="Unassembled WGS sequence"/>
</dbReference>
<dbReference type="InterPro" id="IPR051177">
    <property type="entry name" value="CIK-Related_Protein"/>
</dbReference>
<accession>E9HBY8</accession>
<dbReference type="EMBL" id="GL732618">
    <property type="protein sequence ID" value="EFX70751.1"/>
    <property type="molecule type" value="Genomic_DNA"/>
</dbReference>
<evidence type="ECO:0000256" key="2">
    <source>
        <dbReference type="PROSITE-ProRule" id="PRU00103"/>
    </source>
</evidence>
<dbReference type="Pfam" id="PF07714">
    <property type="entry name" value="PK_Tyr_Ser-Thr"/>
    <property type="match status" value="1"/>
</dbReference>
<sequence>MGNDSSVLSEYQVDETPYAQIGPWTLHLAAKKSCDSEKVTVFTGKLKSYGQLSKEFQRAVERLKTLRHPSILKYLNSCVAGETVHLIVEHVTPLSQVLPQQTELEICCGLQNVLGALDFIHSKASIVHNNLCKDAIFVTTGGNWKLGYFDLSCSFAEITQGYLDQIRSFRYEKAIAPEDEGKTKLVGGNLSSRDVFSYGQLVKETINKCVESGVTDSDVFRDLATKQMQNVNPQSRGSASVLSRHKFFDQPLLHAQEFLAEISIKSSAEKEEFFRDLPTLLYSTPESVVGSKMASSLLSRLAVLNLAAQQHLLPHLLIPRTDSTQGLFDASNYRLYIVPVISRIFPVRDAQIRLVLLHYFPHYVTLMDPDHLVHNILPELLLGIKDTDDTVVAATLKALACLVPILGGSTVIGGTRLKLFTNGMPKESEIRPAKVLEMVRRKSSSNPAVVAVRALPERHEPDGGEDGVHSLLLEKTDADEHWSDWEAEEDDFQDNKQHPEEEVELEPLPLSDFPDKKPELPSSPVKVATKRPPVGDLSALEIQIKSREDEIDYFADMEPTITSTLAVFAPVAEPPPTVAAIEPTSRLDFNVQSHEAKDEDDGWNWDD</sequence>
<dbReference type="PANTHER" id="PTHR12984">
    <property type="entry name" value="SCY1-RELATED S/T PROTEIN KINASE-LIKE"/>
    <property type="match status" value="1"/>
</dbReference>
<dbReference type="FunCoup" id="E9HBY8">
    <property type="interactions" value="1050"/>
</dbReference>
<dbReference type="OrthoDB" id="9942861at2759"/>
<feature type="repeat" description="HEAT" evidence="2">
    <location>
        <begin position="376"/>
        <end position="411"/>
    </location>
</feature>
<keyword evidence="6" id="KW-1185">Reference proteome</keyword>
<dbReference type="GO" id="GO:0005524">
    <property type="term" value="F:ATP binding"/>
    <property type="evidence" value="ECO:0007669"/>
    <property type="project" value="InterPro"/>
</dbReference>
<name>E9HBY8_DAPPU</name>
<comment type="similarity">
    <text evidence="1">Belongs to the protein kinase superfamily.</text>
</comment>
<dbReference type="Gene3D" id="1.25.10.10">
    <property type="entry name" value="Leucine-rich Repeat Variant"/>
    <property type="match status" value="1"/>
</dbReference>
<dbReference type="InterPro" id="IPR021133">
    <property type="entry name" value="HEAT_type_2"/>
</dbReference>
<feature type="domain" description="Protein kinase" evidence="4">
    <location>
        <begin position="1"/>
        <end position="318"/>
    </location>
</feature>
<feature type="region of interest" description="Disordered" evidence="3">
    <location>
        <begin position="487"/>
        <end position="531"/>
    </location>
</feature>
<evidence type="ECO:0000256" key="3">
    <source>
        <dbReference type="SAM" id="MobiDB-lite"/>
    </source>
</evidence>
<dbReference type="InterPro" id="IPR000719">
    <property type="entry name" value="Prot_kinase_dom"/>
</dbReference>
<dbReference type="PROSITE" id="PS50011">
    <property type="entry name" value="PROTEIN_KINASE_DOM"/>
    <property type="match status" value="1"/>
</dbReference>
<gene>
    <name evidence="5" type="ORF">DAPPUDRAFT_327846</name>
</gene>
<dbReference type="KEGG" id="dpx:DAPPUDRAFT_327846"/>
<reference evidence="5 6" key="1">
    <citation type="journal article" date="2011" name="Science">
        <title>The ecoresponsive genome of Daphnia pulex.</title>
        <authorList>
            <person name="Colbourne J.K."/>
            <person name="Pfrender M.E."/>
            <person name="Gilbert D."/>
            <person name="Thomas W.K."/>
            <person name="Tucker A."/>
            <person name="Oakley T.H."/>
            <person name="Tokishita S."/>
            <person name="Aerts A."/>
            <person name="Arnold G.J."/>
            <person name="Basu M.K."/>
            <person name="Bauer D.J."/>
            <person name="Caceres C.E."/>
            <person name="Carmel L."/>
            <person name="Casola C."/>
            <person name="Choi J.H."/>
            <person name="Detter J.C."/>
            <person name="Dong Q."/>
            <person name="Dusheyko S."/>
            <person name="Eads B.D."/>
            <person name="Frohlich T."/>
            <person name="Geiler-Samerotte K.A."/>
            <person name="Gerlach D."/>
            <person name="Hatcher P."/>
            <person name="Jogdeo S."/>
            <person name="Krijgsveld J."/>
            <person name="Kriventseva E.V."/>
            <person name="Kultz D."/>
            <person name="Laforsch C."/>
            <person name="Lindquist E."/>
            <person name="Lopez J."/>
            <person name="Manak J.R."/>
            <person name="Muller J."/>
            <person name="Pangilinan J."/>
            <person name="Patwardhan R.P."/>
            <person name="Pitluck S."/>
            <person name="Pritham E.J."/>
            <person name="Rechtsteiner A."/>
            <person name="Rho M."/>
            <person name="Rogozin I.B."/>
            <person name="Sakarya O."/>
            <person name="Salamov A."/>
            <person name="Schaack S."/>
            <person name="Shapiro H."/>
            <person name="Shiga Y."/>
            <person name="Skalitzky C."/>
            <person name="Smith Z."/>
            <person name="Souvorov A."/>
            <person name="Sung W."/>
            <person name="Tang Z."/>
            <person name="Tsuchiya D."/>
            <person name="Tu H."/>
            <person name="Vos H."/>
            <person name="Wang M."/>
            <person name="Wolf Y.I."/>
            <person name="Yamagata H."/>
            <person name="Yamada T."/>
            <person name="Ye Y."/>
            <person name="Shaw J.R."/>
            <person name="Andrews J."/>
            <person name="Crease T.J."/>
            <person name="Tang H."/>
            <person name="Lucas S.M."/>
            <person name="Robertson H.M."/>
            <person name="Bork P."/>
            <person name="Koonin E.V."/>
            <person name="Zdobnov E.M."/>
            <person name="Grigoriev I.V."/>
            <person name="Lynch M."/>
            <person name="Boore J.L."/>
        </authorList>
    </citation>
    <scope>NUCLEOTIDE SEQUENCE [LARGE SCALE GENOMIC DNA]</scope>
</reference>
<organism evidence="5 6">
    <name type="scientific">Daphnia pulex</name>
    <name type="common">Water flea</name>
    <dbReference type="NCBI Taxonomy" id="6669"/>
    <lineage>
        <taxon>Eukaryota</taxon>
        <taxon>Metazoa</taxon>
        <taxon>Ecdysozoa</taxon>
        <taxon>Arthropoda</taxon>
        <taxon>Crustacea</taxon>
        <taxon>Branchiopoda</taxon>
        <taxon>Diplostraca</taxon>
        <taxon>Cladocera</taxon>
        <taxon>Anomopoda</taxon>
        <taxon>Daphniidae</taxon>
        <taxon>Daphnia</taxon>
    </lineage>
</organism>
<dbReference type="PROSITE" id="PS50077">
    <property type="entry name" value="HEAT_REPEAT"/>
    <property type="match status" value="1"/>
</dbReference>
<dbReference type="GO" id="GO:0004672">
    <property type="term" value="F:protein kinase activity"/>
    <property type="evidence" value="ECO:0007669"/>
    <property type="project" value="InterPro"/>
</dbReference>